<evidence type="ECO:0000256" key="5">
    <source>
        <dbReference type="ARBA" id="ARBA00023180"/>
    </source>
</evidence>
<feature type="signal peptide" evidence="9">
    <location>
        <begin position="1"/>
        <end position="27"/>
    </location>
</feature>
<evidence type="ECO:0000256" key="9">
    <source>
        <dbReference type="SAM" id="SignalP"/>
    </source>
</evidence>
<evidence type="ECO:0000313" key="12">
    <source>
        <dbReference type="Proteomes" id="UP000215335"/>
    </source>
</evidence>
<accession>A0A232EHY8</accession>
<dbReference type="OrthoDB" id="8583677at2759"/>
<evidence type="ECO:0000256" key="7">
    <source>
        <dbReference type="PIRSR" id="PIRSR624869-2"/>
    </source>
</evidence>
<keyword evidence="12" id="KW-1185">Reference proteome</keyword>
<gene>
    <name evidence="11" type="ORF">TSAR_007189</name>
</gene>
<keyword evidence="7" id="KW-0067">ATP-binding</keyword>
<feature type="binding site" evidence="7">
    <location>
        <position position="156"/>
    </location>
    <ligand>
        <name>ATP</name>
        <dbReference type="ChEBI" id="CHEBI:30616"/>
    </ligand>
</feature>
<feature type="binding site" evidence="7">
    <location>
        <begin position="271"/>
        <end position="274"/>
    </location>
    <ligand>
        <name>ATP</name>
        <dbReference type="ChEBI" id="CHEBI:30616"/>
    </ligand>
</feature>
<evidence type="ECO:0000256" key="4">
    <source>
        <dbReference type="ARBA" id="ARBA00023157"/>
    </source>
</evidence>
<evidence type="ECO:0000256" key="2">
    <source>
        <dbReference type="ARBA" id="ARBA00006557"/>
    </source>
</evidence>
<feature type="chain" id="PRO_5012421002" description="FAM20 C-terminal domain-containing protein" evidence="9">
    <location>
        <begin position="28"/>
        <end position="494"/>
    </location>
</feature>
<comment type="caution">
    <text evidence="11">The sequence shown here is derived from an EMBL/GenBank/DDBJ whole genome shotgun (WGS) entry which is preliminary data.</text>
</comment>
<sequence length="494" mass="57478">MFRRNMILICIGLLLLLTLLNILNIWATQYNTRSDKEIRSYTNKNNLKKKEQRLKSHGLKNQPLHAQIIQEEIKKSIYTLPLRYFERNLQYKYVLENIINELNIDQNLNSSIIDKLSNWPNSRQLVPSPTPELGVVIEFLRSIKITHVDNAKLGTQLKLMITFENGLKALFKPQWYKRTTKISGLVYYGKDRHNAEVVAFYLALLLSFRRIPLALIRKLKLNEEIKKNASPELLATIFTKYNDTCFYGVCHYCSSAEPICGIENILEGSVILWLPSSWRLIKYKHPWQRTYSESRLARWEVDMNYCGKVQRSKIYSLDYSIRLLDLIDVAIFDFLMDNGDRHHYEILKDNDKNSAILLIDNGKSLGNPDLDHIDILAPLYQCCLIRKATWKRLQLFSGGSLGYALNELLAHESSKANVLPLITNEHLNAIERRLLTVFGVVEFCIHKNQYPANTDFQFAFDLGPFLLREQDLVILYPIVKLKMLGQLKMDCFEV</sequence>
<feature type="binding site" evidence="7">
    <location>
        <position position="172"/>
    </location>
    <ligand>
        <name>ATP</name>
        <dbReference type="ChEBI" id="CHEBI:30616"/>
    </ligand>
</feature>
<proteinExistence type="inferred from homology"/>
<evidence type="ECO:0000256" key="8">
    <source>
        <dbReference type="PIRSR" id="PIRSR624869-3"/>
    </source>
</evidence>
<organism evidence="11 12">
    <name type="scientific">Trichomalopsis sarcophagae</name>
    <dbReference type="NCBI Taxonomy" id="543379"/>
    <lineage>
        <taxon>Eukaryota</taxon>
        <taxon>Metazoa</taxon>
        <taxon>Ecdysozoa</taxon>
        <taxon>Arthropoda</taxon>
        <taxon>Hexapoda</taxon>
        <taxon>Insecta</taxon>
        <taxon>Pterygota</taxon>
        <taxon>Neoptera</taxon>
        <taxon>Endopterygota</taxon>
        <taxon>Hymenoptera</taxon>
        <taxon>Apocrita</taxon>
        <taxon>Proctotrupomorpha</taxon>
        <taxon>Chalcidoidea</taxon>
        <taxon>Pteromalidae</taxon>
        <taxon>Pteromalinae</taxon>
        <taxon>Trichomalopsis</taxon>
    </lineage>
</organism>
<protein>
    <recommendedName>
        <fullName evidence="10">FAM20 C-terminal domain-containing protein</fullName>
    </recommendedName>
</protein>
<dbReference type="Proteomes" id="UP000215335">
    <property type="component" value="Unassembled WGS sequence"/>
</dbReference>
<feature type="domain" description="FAM20 C-terminal" evidence="10">
    <location>
        <begin position="241"/>
        <end position="449"/>
    </location>
</feature>
<keyword evidence="4" id="KW-1015">Disulfide bond</keyword>
<evidence type="ECO:0000313" key="11">
    <source>
        <dbReference type="EMBL" id="OXU17979.1"/>
    </source>
</evidence>
<evidence type="ECO:0000256" key="3">
    <source>
        <dbReference type="ARBA" id="ARBA00023034"/>
    </source>
</evidence>
<evidence type="ECO:0000259" key="10">
    <source>
        <dbReference type="Pfam" id="PF06702"/>
    </source>
</evidence>
<keyword evidence="5" id="KW-0325">Glycoprotein</keyword>
<dbReference type="InterPro" id="IPR009581">
    <property type="entry name" value="FAM20_C"/>
</dbReference>
<feature type="binding site" evidence="7">
    <location>
        <position position="345"/>
    </location>
    <ligand>
        <name>ATP</name>
        <dbReference type="ChEBI" id="CHEBI:30616"/>
    </ligand>
</feature>
<name>A0A232EHY8_9HYME</name>
<feature type="binding site" evidence="7">
    <location>
        <position position="360"/>
    </location>
    <ligand>
        <name>ATP</name>
        <dbReference type="ChEBI" id="CHEBI:30616"/>
    </ligand>
</feature>
<dbReference type="PANTHER" id="PTHR12450">
    <property type="entry name" value="DENTIN MATRIX PROTEIN 4 PROTEIN FAM20"/>
    <property type="match status" value="1"/>
</dbReference>
<dbReference type="InterPro" id="IPR024869">
    <property type="entry name" value="FAM20"/>
</dbReference>
<reference evidence="11 12" key="1">
    <citation type="journal article" date="2017" name="Curr. Biol.">
        <title>The Evolution of Venom by Co-option of Single-Copy Genes.</title>
        <authorList>
            <person name="Martinson E.O."/>
            <person name="Mrinalini"/>
            <person name="Kelkar Y.D."/>
            <person name="Chang C.H."/>
            <person name="Werren J.H."/>
        </authorList>
    </citation>
    <scope>NUCLEOTIDE SEQUENCE [LARGE SCALE GENOMIC DNA]</scope>
    <source>
        <strain evidence="11 12">Alberta</strain>
        <tissue evidence="11">Whole body</tissue>
    </source>
</reference>
<dbReference type="GO" id="GO:0046872">
    <property type="term" value="F:metal ion binding"/>
    <property type="evidence" value="ECO:0007669"/>
    <property type="project" value="UniProtKB-KW"/>
</dbReference>
<dbReference type="Pfam" id="PF06702">
    <property type="entry name" value="Fam20C"/>
    <property type="match status" value="1"/>
</dbReference>
<feature type="active site" evidence="6">
    <location>
        <position position="340"/>
    </location>
</feature>
<dbReference type="GO" id="GO:0005524">
    <property type="term" value="F:ATP binding"/>
    <property type="evidence" value="ECO:0007669"/>
    <property type="project" value="UniProtKB-KW"/>
</dbReference>
<feature type="binding site" evidence="8">
    <location>
        <position position="360"/>
    </location>
    <ligand>
        <name>Mn(2+)</name>
        <dbReference type="ChEBI" id="CHEBI:29035"/>
    </ligand>
</feature>
<dbReference type="AlphaFoldDB" id="A0A232EHY8"/>
<dbReference type="EMBL" id="NNAY01004377">
    <property type="protein sequence ID" value="OXU17979.1"/>
    <property type="molecule type" value="Genomic_DNA"/>
</dbReference>
<dbReference type="STRING" id="543379.A0A232EHY8"/>
<dbReference type="GO" id="GO:0005794">
    <property type="term" value="C:Golgi apparatus"/>
    <property type="evidence" value="ECO:0007669"/>
    <property type="project" value="UniProtKB-SubCell"/>
</dbReference>
<evidence type="ECO:0000256" key="1">
    <source>
        <dbReference type="ARBA" id="ARBA00004555"/>
    </source>
</evidence>
<dbReference type="GO" id="GO:0016773">
    <property type="term" value="F:phosphotransferase activity, alcohol group as acceptor"/>
    <property type="evidence" value="ECO:0007669"/>
    <property type="project" value="TreeGrafter"/>
</dbReference>
<keyword evidence="8" id="KW-0479">Metal-binding</keyword>
<feature type="binding site" evidence="8">
    <location>
        <position position="191"/>
    </location>
    <ligand>
        <name>Mn(2+)</name>
        <dbReference type="ChEBI" id="CHEBI:29035"/>
    </ligand>
</feature>
<keyword evidence="8" id="KW-0464">Manganese</keyword>
<keyword evidence="7" id="KW-0547">Nucleotide-binding</keyword>
<comment type="subcellular location">
    <subcellularLocation>
        <location evidence="1">Golgi apparatus</location>
    </subcellularLocation>
</comment>
<comment type="cofactor">
    <cofactor evidence="8">
        <name>Mn(2+)</name>
        <dbReference type="ChEBI" id="CHEBI:29035"/>
    </cofactor>
</comment>
<keyword evidence="9" id="KW-0732">Signal</keyword>
<dbReference type="PANTHER" id="PTHR12450:SF14">
    <property type="entry name" value="GLYCOSAMINOGLYCAN XYLOSYLKINASE"/>
    <property type="match status" value="1"/>
</dbReference>
<evidence type="ECO:0000256" key="6">
    <source>
        <dbReference type="PIRSR" id="PIRSR624869-1"/>
    </source>
</evidence>
<keyword evidence="3" id="KW-0333">Golgi apparatus</keyword>
<comment type="similarity">
    <text evidence="2">Belongs to the FAM20 family.</text>
</comment>